<evidence type="ECO:0000256" key="1">
    <source>
        <dbReference type="ARBA" id="ARBA00023015"/>
    </source>
</evidence>
<evidence type="ECO:0000313" key="7">
    <source>
        <dbReference type="Proteomes" id="UP000801428"/>
    </source>
</evidence>
<reference evidence="6" key="1">
    <citation type="submission" date="2019-04" db="EMBL/GenBank/DDBJ databases">
        <title>Sequencing of skin fungus with MAO and IRED activity.</title>
        <authorList>
            <person name="Marsaioli A.J."/>
            <person name="Bonatto J.M.C."/>
            <person name="Reis Junior O."/>
        </authorList>
    </citation>
    <scope>NUCLEOTIDE SEQUENCE</scope>
    <source>
        <strain evidence="6">30M1</strain>
    </source>
</reference>
<keyword evidence="2" id="KW-0804">Transcription</keyword>
<dbReference type="PANTHER" id="PTHR47424">
    <property type="entry name" value="REGULATORY PROTEIN GAL4"/>
    <property type="match status" value="1"/>
</dbReference>
<keyword evidence="1" id="KW-0805">Transcription regulation</keyword>
<proteinExistence type="predicted"/>
<dbReference type="PANTHER" id="PTHR47424:SF14">
    <property type="entry name" value="ZINC FINGER PROTEIN GRT1"/>
    <property type="match status" value="1"/>
</dbReference>
<evidence type="ECO:0000313" key="6">
    <source>
        <dbReference type="EMBL" id="KAF2996197.1"/>
    </source>
</evidence>
<sequence length="609" mass="66373">MDPDLVASGRVFKNPKACEDTPISTQDALAPAINDSASRPPDGGLPRSMPSRLAIFNNIRATQETPQGRTELFYGASSPFSVLQHLDAHLPMRGVPAVYPNPDMEEVQDGDRSIRSYNYQNIVFDHLPVHTPLLSGFDASTYASAKIALRNFLVTASPRLPLDVNSLCADFEKLYGADQNTPLSSADKVLVIAAIAWGALPLADLPHRDIFLTQARVEAANIMYDINTKTVQATLILAQLEFEAGSPNVCYLHLGGAIRKAFAAGVHRSDTPDARQTMWALYCNESLTCFLLGKHYNLTDEDIVFPQPEDSSYAASFVRLCAIARSAHRMYQLEDKGVTADLAFADGVYARLRAFSTELKAESQILIGGPLYALAGEGLAWHITFSYVFYVTQLLLFRPFLLLCLELHRRKVRSILHHHNGGVEIAVLVSAAARCVGAAKEIVNFCDAMFSLQVGIEGTYYHGFHLESACFVLALAAVHHSTEINNGCFEKLHTVLKLLRRLGTNEPVRSVTAAVEQMIERISALTRTPAMSVGETSGAGIQPSAASASVLDAPLEAGIEDALPALDPLQETLTPGWDHSFSLDDLWANMDWNVGFEAANPLFAGGTRM</sequence>
<feature type="region of interest" description="Disordered" evidence="4">
    <location>
        <begin position="17"/>
        <end position="49"/>
    </location>
</feature>
<evidence type="ECO:0000259" key="5">
    <source>
        <dbReference type="SMART" id="SM00906"/>
    </source>
</evidence>
<evidence type="ECO:0000256" key="2">
    <source>
        <dbReference type="ARBA" id="ARBA00023163"/>
    </source>
</evidence>
<dbReference type="CDD" id="cd12148">
    <property type="entry name" value="fungal_TF_MHR"/>
    <property type="match status" value="1"/>
</dbReference>
<dbReference type="AlphaFoldDB" id="A0A9P4T6V6"/>
<evidence type="ECO:0000256" key="4">
    <source>
        <dbReference type="SAM" id="MobiDB-lite"/>
    </source>
</evidence>
<evidence type="ECO:0000256" key="3">
    <source>
        <dbReference type="ARBA" id="ARBA00023242"/>
    </source>
</evidence>
<protein>
    <recommendedName>
        <fullName evidence="5">Xylanolytic transcriptional activator regulatory domain-containing protein</fullName>
    </recommendedName>
</protein>
<dbReference type="InterPro" id="IPR007219">
    <property type="entry name" value="XnlR_reg_dom"/>
</dbReference>
<dbReference type="OrthoDB" id="3781927at2759"/>
<dbReference type="GO" id="GO:0006351">
    <property type="term" value="P:DNA-templated transcription"/>
    <property type="evidence" value="ECO:0007669"/>
    <property type="project" value="InterPro"/>
</dbReference>
<dbReference type="SMART" id="SM00906">
    <property type="entry name" value="Fungal_trans"/>
    <property type="match status" value="1"/>
</dbReference>
<dbReference type="EMBL" id="SWKU01000028">
    <property type="protein sequence ID" value="KAF2996197.1"/>
    <property type="molecule type" value="Genomic_DNA"/>
</dbReference>
<feature type="domain" description="Xylanolytic transcriptional activator regulatory" evidence="5">
    <location>
        <begin position="250"/>
        <end position="312"/>
    </location>
</feature>
<dbReference type="GO" id="GO:0003677">
    <property type="term" value="F:DNA binding"/>
    <property type="evidence" value="ECO:0007669"/>
    <property type="project" value="InterPro"/>
</dbReference>
<gene>
    <name evidence="6" type="ORF">E8E13_001151</name>
</gene>
<dbReference type="InterPro" id="IPR051127">
    <property type="entry name" value="Fungal_SecMet_Regulators"/>
</dbReference>
<organism evidence="6 7">
    <name type="scientific">Curvularia kusanoi</name>
    <name type="common">Cochliobolus kusanoi</name>
    <dbReference type="NCBI Taxonomy" id="90978"/>
    <lineage>
        <taxon>Eukaryota</taxon>
        <taxon>Fungi</taxon>
        <taxon>Dikarya</taxon>
        <taxon>Ascomycota</taxon>
        <taxon>Pezizomycotina</taxon>
        <taxon>Dothideomycetes</taxon>
        <taxon>Pleosporomycetidae</taxon>
        <taxon>Pleosporales</taxon>
        <taxon>Pleosporineae</taxon>
        <taxon>Pleosporaceae</taxon>
        <taxon>Curvularia</taxon>
    </lineage>
</organism>
<name>A0A9P4T6V6_CURKU</name>
<accession>A0A9P4T6V6</accession>
<keyword evidence="3" id="KW-0539">Nucleus</keyword>
<dbReference type="GO" id="GO:0008270">
    <property type="term" value="F:zinc ion binding"/>
    <property type="evidence" value="ECO:0007669"/>
    <property type="project" value="InterPro"/>
</dbReference>
<comment type="caution">
    <text evidence="6">The sequence shown here is derived from an EMBL/GenBank/DDBJ whole genome shotgun (WGS) entry which is preliminary data.</text>
</comment>
<dbReference type="Pfam" id="PF04082">
    <property type="entry name" value="Fungal_trans"/>
    <property type="match status" value="1"/>
</dbReference>
<keyword evidence="7" id="KW-1185">Reference proteome</keyword>
<dbReference type="Proteomes" id="UP000801428">
    <property type="component" value="Unassembled WGS sequence"/>
</dbReference>